<dbReference type="EMBL" id="CAADFO010000008">
    <property type="protein sequence ID" value="VFK24402.1"/>
    <property type="molecule type" value="Genomic_DNA"/>
</dbReference>
<accession>A0A451BAP6</accession>
<dbReference type="PANTHER" id="PTHR47623">
    <property type="entry name" value="OS09G0287300 PROTEIN"/>
    <property type="match status" value="1"/>
</dbReference>
<dbReference type="AlphaFoldDB" id="A0A451BAP6"/>
<dbReference type="SMART" id="SM00855">
    <property type="entry name" value="PGAM"/>
    <property type="match status" value="1"/>
</dbReference>
<feature type="binding site" evidence="1">
    <location>
        <position position="59"/>
    </location>
    <ligand>
        <name>substrate</name>
    </ligand>
</feature>
<proteinExistence type="predicted"/>
<protein>
    <submittedName>
        <fullName evidence="4">Phosphohistidine phosphatase</fullName>
    </submittedName>
</protein>
<sequence length="181" mass="20035">MSSRELLLLRHAKSDWRTAESDFHRPLSKRGERDAPRVGKWLHRWGLRPDLVISSPAIRARQTACKVGEALGIEEEQIEWKTRIYDSSPGILLAVLAECHEQSGRVLLVGHNPELARLLVYLCGSALEMPVDGKVLPTATLARIGMPLDWRELQPDSGALISVTRPAAMDFPMDGPVNGNG</sequence>
<dbReference type="InterPro" id="IPR013078">
    <property type="entry name" value="His_Pase_superF_clade-1"/>
</dbReference>
<gene>
    <name evidence="2" type="ORF">BECKMB1821G_GA0114241_100838</name>
    <name evidence="4" type="ORF">BECKMB1821H_GA0114242_102028</name>
    <name evidence="3" type="ORF">BECKMB1821I_GA0114274_101714</name>
</gene>
<dbReference type="CDD" id="cd07067">
    <property type="entry name" value="HP_PGM_like"/>
    <property type="match status" value="1"/>
</dbReference>
<evidence type="ECO:0000313" key="3">
    <source>
        <dbReference type="EMBL" id="VFK30671.1"/>
    </source>
</evidence>
<evidence type="ECO:0000313" key="2">
    <source>
        <dbReference type="EMBL" id="VFK24402.1"/>
    </source>
</evidence>
<evidence type="ECO:0000313" key="4">
    <source>
        <dbReference type="EMBL" id="VFK75353.1"/>
    </source>
</evidence>
<reference evidence="4" key="1">
    <citation type="submission" date="2019-02" db="EMBL/GenBank/DDBJ databases">
        <authorList>
            <person name="Gruber-Vodicka R. H."/>
            <person name="Seah K. B. B."/>
        </authorList>
    </citation>
    <scope>NUCLEOTIDE SEQUENCE</scope>
    <source>
        <strain evidence="2">BECK_BZ197</strain>
        <strain evidence="4">BECK_BZ198</strain>
        <strain evidence="3">BECK_BZ199</strain>
    </source>
</reference>
<dbReference type="PANTHER" id="PTHR47623:SF1">
    <property type="entry name" value="OS09G0287300 PROTEIN"/>
    <property type="match status" value="1"/>
</dbReference>
<dbReference type="EMBL" id="CAADFQ010000017">
    <property type="protein sequence ID" value="VFK30671.1"/>
    <property type="molecule type" value="Genomic_DNA"/>
</dbReference>
<dbReference type="InterPro" id="IPR029033">
    <property type="entry name" value="His_PPase_superfam"/>
</dbReference>
<organism evidence="4">
    <name type="scientific">Candidatus Kentrum sp. MB</name>
    <dbReference type="NCBI Taxonomy" id="2138164"/>
    <lineage>
        <taxon>Bacteria</taxon>
        <taxon>Pseudomonadati</taxon>
        <taxon>Pseudomonadota</taxon>
        <taxon>Gammaproteobacteria</taxon>
        <taxon>Candidatus Kentrum</taxon>
    </lineage>
</organism>
<dbReference type="EMBL" id="CAADGH010000020">
    <property type="protein sequence ID" value="VFK75353.1"/>
    <property type="molecule type" value="Genomic_DNA"/>
</dbReference>
<dbReference type="SUPFAM" id="SSF53254">
    <property type="entry name" value="Phosphoglycerate mutase-like"/>
    <property type="match status" value="1"/>
</dbReference>
<dbReference type="Pfam" id="PF00300">
    <property type="entry name" value="His_Phos_1"/>
    <property type="match status" value="1"/>
</dbReference>
<dbReference type="Gene3D" id="3.40.50.1240">
    <property type="entry name" value="Phosphoglycerate mutase-like"/>
    <property type="match status" value="1"/>
</dbReference>
<evidence type="ECO:0000256" key="1">
    <source>
        <dbReference type="PIRSR" id="PIRSR613078-2"/>
    </source>
</evidence>
<name>A0A451BAP6_9GAMM</name>